<comment type="caution">
    <text evidence="2">The sequence shown here is derived from an EMBL/GenBank/DDBJ whole genome shotgun (WGS) entry which is preliminary data.</text>
</comment>
<feature type="region of interest" description="Disordered" evidence="1">
    <location>
        <begin position="1"/>
        <end position="20"/>
    </location>
</feature>
<organism evidence="2 3">
    <name type="scientific">Butyricimonas faecihominis</name>
    <dbReference type="NCBI Taxonomy" id="1472416"/>
    <lineage>
        <taxon>Bacteria</taxon>
        <taxon>Pseudomonadati</taxon>
        <taxon>Bacteroidota</taxon>
        <taxon>Bacteroidia</taxon>
        <taxon>Bacteroidales</taxon>
        <taxon>Odoribacteraceae</taxon>
        <taxon>Butyricimonas</taxon>
    </lineage>
</organism>
<sequence>MENTGKVKEPTSKLSSENNYLIIKNKGNPTEILGK</sequence>
<reference evidence="2 3" key="1">
    <citation type="submission" date="2020-08" db="EMBL/GenBank/DDBJ databases">
        <title>Genomic Encyclopedia of Type Strains, Phase IV (KMG-IV): sequencing the most valuable type-strain genomes for metagenomic binning, comparative biology and taxonomic classification.</title>
        <authorList>
            <person name="Goeker M."/>
        </authorList>
    </citation>
    <scope>NUCLEOTIDE SEQUENCE [LARGE SCALE GENOMIC DNA]</scope>
    <source>
        <strain evidence="2 3">DSM 105721</strain>
    </source>
</reference>
<accession>A0A7W6MXE0</accession>
<protein>
    <submittedName>
        <fullName evidence="2">Uncharacterized protein</fullName>
    </submittedName>
</protein>
<keyword evidence="3" id="KW-1185">Reference proteome</keyword>
<name>A0A7W6MXE0_9BACT</name>
<dbReference type="Proteomes" id="UP000546007">
    <property type="component" value="Unassembled WGS sequence"/>
</dbReference>
<gene>
    <name evidence="2" type="ORF">GGR14_000680</name>
</gene>
<proteinExistence type="predicted"/>
<dbReference type="AlphaFoldDB" id="A0A7W6MXE0"/>
<evidence type="ECO:0000313" key="2">
    <source>
        <dbReference type="EMBL" id="MBB4024919.1"/>
    </source>
</evidence>
<dbReference type="EMBL" id="JACIES010000001">
    <property type="protein sequence ID" value="MBB4024919.1"/>
    <property type="molecule type" value="Genomic_DNA"/>
</dbReference>
<evidence type="ECO:0000313" key="3">
    <source>
        <dbReference type="Proteomes" id="UP000546007"/>
    </source>
</evidence>
<feature type="compositionally biased region" description="Basic and acidic residues" evidence="1">
    <location>
        <begin position="1"/>
        <end position="11"/>
    </location>
</feature>
<evidence type="ECO:0000256" key="1">
    <source>
        <dbReference type="SAM" id="MobiDB-lite"/>
    </source>
</evidence>